<keyword evidence="1" id="KW-0472">Membrane</keyword>
<dbReference type="GeneID" id="26635809"/>
<organism evidence="2 3">
    <name type="scientific">Staphylococcus phage 3MRA</name>
    <dbReference type="NCBI Taxonomy" id="1505026"/>
    <lineage>
        <taxon>Viruses</taxon>
        <taxon>Duplodnaviria</taxon>
        <taxon>Heunggongvirae</taxon>
        <taxon>Uroviricota</taxon>
        <taxon>Caudoviricetes</taxon>
        <taxon>Azeredovirinae</taxon>
        <taxon>Phietavirus</taxon>
        <taxon>Phietavirus pv3MRA</taxon>
    </lineage>
</organism>
<protein>
    <submittedName>
        <fullName evidence="2">Uncharacterized protein</fullName>
    </submittedName>
</protein>
<dbReference type="RefSeq" id="YP_009209305.1">
    <property type="nucleotide sequence ID" value="NC_028917.1"/>
</dbReference>
<dbReference type="KEGG" id="vg:26635809"/>
<name>A0A0H3U4W5_9CAUD</name>
<dbReference type="EMBL" id="KJ452291">
    <property type="protein sequence ID" value="AIB56247.1"/>
    <property type="molecule type" value="Genomic_DNA"/>
</dbReference>
<evidence type="ECO:0000313" key="2">
    <source>
        <dbReference type="EMBL" id="AIB56247.1"/>
    </source>
</evidence>
<sequence length="44" mass="5059">MIGMLNINGKNMTIGNDSTAIYKKNLSKLYFLIFISPLFIFPYI</sequence>
<reference evidence="2 3" key="1">
    <citation type="journal article" date="2015" name="Front. Microbiol.">
        <title>Identification of staphylococcal phage with reduced transcription in human blood through transcriptome sequencing.</title>
        <authorList>
            <person name="Santiago-Rodriguez T.M."/>
            <person name="Naidu M."/>
            <person name="Jones M.B."/>
            <person name="Ly M."/>
            <person name="Pride D.T."/>
        </authorList>
    </citation>
    <scope>NUCLEOTIDE SEQUENCE [LARGE SCALE GENOMIC DNA]</scope>
</reference>
<accession>A0A0H3U4W5</accession>
<feature type="transmembrane region" description="Helical" evidence="1">
    <location>
        <begin position="26"/>
        <end position="43"/>
    </location>
</feature>
<proteinExistence type="predicted"/>
<keyword evidence="1" id="KW-1133">Transmembrane helix</keyword>
<keyword evidence="1" id="KW-0812">Transmembrane</keyword>
<keyword evidence="3" id="KW-1185">Reference proteome</keyword>
<dbReference type="Proteomes" id="UP000207658">
    <property type="component" value="Segment"/>
</dbReference>
<evidence type="ECO:0000313" key="3">
    <source>
        <dbReference type="Proteomes" id="UP000207658"/>
    </source>
</evidence>
<evidence type="ECO:0000256" key="1">
    <source>
        <dbReference type="SAM" id="Phobius"/>
    </source>
</evidence>